<dbReference type="PANTHER" id="PTHR22893:SF91">
    <property type="entry name" value="NADPH DEHYDROGENASE 2-RELATED"/>
    <property type="match status" value="1"/>
</dbReference>
<dbReference type="Gene3D" id="3.20.20.70">
    <property type="entry name" value="Aldolase class I"/>
    <property type="match status" value="1"/>
</dbReference>
<dbReference type="SUPFAM" id="SSF51395">
    <property type="entry name" value="FMN-linked oxidoreductases"/>
    <property type="match status" value="1"/>
</dbReference>
<organism evidence="2 3">
    <name type="scientific">Phanerochaete sordida</name>
    <dbReference type="NCBI Taxonomy" id="48140"/>
    <lineage>
        <taxon>Eukaryota</taxon>
        <taxon>Fungi</taxon>
        <taxon>Dikarya</taxon>
        <taxon>Basidiomycota</taxon>
        <taxon>Agaricomycotina</taxon>
        <taxon>Agaricomycetes</taxon>
        <taxon>Polyporales</taxon>
        <taxon>Phanerochaetaceae</taxon>
        <taxon>Phanerochaete</taxon>
    </lineage>
</organism>
<dbReference type="InterPro" id="IPR013785">
    <property type="entry name" value="Aldolase_TIM"/>
</dbReference>
<gene>
    <name evidence="2" type="ORF">PsYK624_044450</name>
</gene>
<evidence type="ECO:0000313" key="2">
    <source>
        <dbReference type="EMBL" id="GJE88362.1"/>
    </source>
</evidence>
<dbReference type="Pfam" id="PF00724">
    <property type="entry name" value="Oxidored_FMN"/>
    <property type="match status" value="1"/>
</dbReference>
<dbReference type="EMBL" id="BPQB01000009">
    <property type="protein sequence ID" value="GJE88362.1"/>
    <property type="molecule type" value="Genomic_DNA"/>
</dbReference>
<dbReference type="GO" id="GO:0010181">
    <property type="term" value="F:FMN binding"/>
    <property type="evidence" value="ECO:0007669"/>
    <property type="project" value="InterPro"/>
</dbReference>
<dbReference type="AlphaFoldDB" id="A0A9P3LBZ9"/>
<protein>
    <submittedName>
        <fullName evidence="2">Alkene reductase</fullName>
    </submittedName>
</protein>
<dbReference type="InterPro" id="IPR045247">
    <property type="entry name" value="Oye-like"/>
</dbReference>
<evidence type="ECO:0000259" key="1">
    <source>
        <dbReference type="Pfam" id="PF00724"/>
    </source>
</evidence>
<dbReference type="GO" id="GO:0016491">
    <property type="term" value="F:oxidoreductase activity"/>
    <property type="evidence" value="ECO:0007669"/>
    <property type="project" value="InterPro"/>
</dbReference>
<dbReference type="InterPro" id="IPR001155">
    <property type="entry name" value="OxRdtase_FMN_N"/>
</dbReference>
<dbReference type="CDD" id="cd02933">
    <property type="entry name" value="OYE_like_FMN"/>
    <property type="match status" value="1"/>
</dbReference>
<dbReference type="PANTHER" id="PTHR22893">
    <property type="entry name" value="NADH OXIDOREDUCTASE-RELATED"/>
    <property type="match status" value="1"/>
</dbReference>
<comment type="caution">
    <text evidence="2">The sequence shown here is derived from an EMBL/GenBank/DDBJ whole genome shotgun (WGS) entry which is preliminary data.</text>
</comment>
<dbReference type="Proteomes" id="UP000703269">
    <property type="component" value="Unassembled WGS sequence"/>
</dbReference>
<feature type="domain" description="NADH:flavin oxidoreductase/NADH oxidase N-terminal" evidence="1">
    <location>
        <begin position="13"/>
        <end position="274"/>
    </location>
</feature>
<accession>A0A9P3LBZ9</accession>
<name>A0A9P3LBZ9_9APHY</name>
<dbReference type="OrthoDB" id="276546at2759"/>
<proteinExistence type="predicted"/>
<keyword evidence="3" id="KW-1185">Reference proteome</keyword>
<sequence length="430" mass="47312">MKTMSTTSQMPKLSEPLTLGDLTVRNRNVMASLTRNRSVPTTVPNDANLEYYTQRAQGGCGLILTEGTLIAPQGTEWPNAPGIWSEEQAHAWKRITDSVHEAGALIFCQLWHVGRVAHTDMPEQKKAGKPVPGPSAIAARGGKFRQLPGGPGYITPTAIEDPWTYVEEYRNAAKMAKLAGFDGVELHSANGYLIHQFLDYTSNQRTDQWGGSIENRCRLGLECLKVLVEVWGPARVGIKVNPCGGYNDMGMPIPDTMTTFTYYLTEISAMKVAYVQLVRYLPIMDIPIPVPPSARQMEDGRQYMRGVPHDVLAVYGPLIKPPPASLAQHAEEQLRGPAMPKPAFDARNPTPTRLFLNGGLSPEEVEGLLDQGLIDGAVFGTLWICNPDLQKRLEGGLAVNMKPDVKTFYAYQSDPREGYTTYPEAEGSKL</sequence>
<evidence type="ECO:0000313" key="3">
    <source>
        <dbReference type="Proteomes" id="UP000703269"/>
    </source>
</evidence>
<reference evidence="2 3" key="1">
    <citation type="submission" date="2021-08" db="EMBL/GenBank/DDBJ databases">
        <title>Draft Genome Sequence of Phanerochaete sordida strain YK-624.</title>
        <authorList>
            <person name="Mori T."/>
            <person name="Dohra H."/>
            <person name="Suzuki T."/>
            <person name="Kawagishi H."/>
            <person name="Hirai H."/>
        </authorList>
    </citation>
    <scope>NUCLEOTIDE SEQUENCE [LARGE SCALE GENOMIC DNA]</scope>
    <source>
        <strain evidence="2 3">YK-624</strain>
    </source>
</reference>